<organism evidence="1 2">
    <name type="scientific">Candidatus Roizmanbacteria bacterium CG_4_8_14_3_um_filter_34_9</name>
    <dbReference type="NCBI Taxonomy" id="1974832"/>
    <lineage>
        <taxon>Bacteria</taxon>
        <taxon>Candidatus Roizmaniibacteriota</taxon>
    </lineage>
</organism>
<accession>A0A2M7IBL9</accession>
<reference evidence="2" key="1">
    <citation type="submission" date="2017-09" db="EMBL/GenBank/DDBJ databases">
        <title>Depth-based differentiation of microbial function through sediment-hosted aquifers and enrichment of novel symbionts in the deep terrestrial subsurface.</title>
        <authorList>
            <person name="Probst A.J."/>
            <person name="Ladd B."/>
            <person name="Jarett J.K."/>
            <person name="Geller-Mcgrath D.E."/>
            <person name="Sieber C.M.K."/>
            <person name="Emerson J.B."/>
            <person name="Anantharaman K."/>
            <person name="Thomas B.C."/>
            <person name="Malmstrom R."/>
            <person name="Stieglmeier M."/>
            <person name="Klingl A."/>
            <person name="Woyke T."/>
            <person name="Ryan C.M."/>
            <person name="Banfield J.F."/>
        </authorList>
    </citation>
    <scope>NUCLEOTIDE SEQUENCE [LARGE SCALE GENOMIC DNA]</scope>
</reference>
<dbReference type="Proteomes" id="UP000230822">
    <property type="component" value="Unassembled WGS sequence"/>
</dbReference>
<protein>
    <submittedName>
        <fullName evidence="1">Uncharacterized protein</fullName>
    </submittedName>
</protein>
<evidence type="ECO:0000313" key="1">
    <source>
        <dbReference type="EMBL" id="PIW73052.1"/>
    </source>
</evidence>
<gene>
    <name evidence="1" type="ORF">CO005_03525</name>
</gene>
<name>A0A2M7IBL9_9BACT</name>
<evidence type="ECO:0000313" key="2">
    <source>
        <dbReference type="Proteomes" id="UP000230822"/>
    </source>
</evidence>
<comment type="caution">
    <text evidence="1">The sequence shown here is derived from an EMBL/GenBank/DDBJ whole genome shotgun (WGS) entry which is preliminary data.</text>
</comment>
<dbReference type="AlphaFoldDB" id="A0A2M7IBL9"/>
<sequence>MAEDVAGVGVGDGAVTESLMNNFWDYDKKELEKTEKGRIFILERMINYCSKRGFKPFLD</sequence>
<proteinExistence type="predicted"/>
<dbReference type="EMBL" id="PFGU01000096">
    <property type="protein sequence ID" value="PIW73052.1"/>
    <property type="molecule type" value="Genomic_DNA"/>
</dbReference>